<reference evidence="2 3" key="1">
    <citation type="journal article" date="2018" name="ACS Chem. Biol.">
        <title>Ketoreductase domain dysfunction expands chemodiversity: malyngamide biosynthesis in the cyanobacterium Okeania hirsuta.</title>
        <authorList>
            <person name="Moss N.A."/>
            <person name="Leao T."/>
            <person name="Rankin M."/>
            <person name="McCullough T.M."/>
            <person name="Qu P."/>
            <person name="Korobeynikov A."/>
            <person name="Smith J.L."/>
            <person name="Gerwick L."/>
            <person name="Gerwick W.H."/>
        </authorList>
    </citation>
    <scope>NUCLEOTIDE SEQUENCE [LARGE SCALE GENOMIC DNA]</scope>
    <source>
        <strain evidence="2 3">PAB10Feb10-1</strain>
    </source>
</reference>
<proteinExistence type="predicted"/>
<dbReference type="GO" id="GO:0016787">
    <property type="term" value="F:hydrolase activity"/>
    <property type="evidence" value="ECO:0007669"/>
    <property type="project" value="InterPro"/>
</dbReference>
<dbReference type="OrthoDB" id="504928at2"/>
<dbReference type="EMBL" id="RCBY01000123">
    <property type="protein sequence ID" value="RQH35611.1"/>
    <property type="molecule type" value="Genomic_DNA"/>
</dbReference>
<dbReference type="CDD" id="cd07397">
    <property type="entry name" value="MPP_NostocDevT-like"/>
    <property type="match status" value="1"/>
</dbReference>
<dbReference type="Pfam" id="PF00149">
    <property type="entry name" value="Metallophos"/>
    <property type="match status" value="1"/>
</dbReference>
<dbReference type="Gene3D" id="3.60.21.10">
    <property type="match status" value="1"/>
</dbReference>
<dbReference type="InterPro" id="IPR004843">
    <property type="entry name" value="Calcineurin-like_PHP"/>
</dbReference>
<dbReference type="InterPro" id="IPR027629">
    <property type="entry name" value="DevT-like"/>
</dbReference>
<dbReference type="AlphaFoldDB" id="A0A3N6R1K0"/>
<dbReference type="InterPro" id="IPR029052">
    <property type="entry name" value="Metallo-depent_PP-like"/>
</dbReference>
<comment type="caution">
    <text evidence="2">The sequence shown here is derived from an EMBL/GenBank/DDBJ whole genome shotgun (WGS) entry which is preliminary data.</text>
</comment>
<feature type="domain" description="Calcineurin-like phosphoesterase" evidence="1">
    <location>
        <begin position="10"/>
        <end position="224"/>
    </location>
</feature>
<dbReference type="RefSeq" id="WP_124143431.1">
    <property type="nucleotide sequence ID" value="NZ_CAWOKI010000343.1"/>
</dbReference>
<protein>
    <submittedName>
        <fullName evidence="2">TIGR04168 family protein</fullName>
    </submittedName>
</protein>
<gene>
    <name evidence="2" type="ORF">D5R40_19760</name>
</gene>
<evidence type="ECO:0000259" key="1">
    <source>
        <dbReference type="Pfam" id="PF00149"/>
    </source>
</evidence>
<dbReference type="PANTHER" id="PTHR35769">
    <property type="entry name" value="CALCINEURIN-LIKE METALLO-PHOSPHOESTERASE SUPERFAMILY PROTEIN"/>
    <property type="match status" value="1"/>
</dbReference>
<dbReference type="Proteomes" id="UP000269154">
    <property type="component" value="Unassembled WGS sequence"/>
</dbReference>
<dbReference type="PANTHER" id="PTHR35769:SF2">
    <property type="entry name" value="CALCINEURIN-LIKE METALLO-PHOSPHOESTERASE SUPERFAMILY PROTEIN"/>
    <property type="match status" value="1"/>
</dbReference>
<name>A0A3N6R1K0_9CYAN</name>
<organism evidence="2 3">
    <name type="scientific">Okeania hirsuta</name>
    <dbReference type="NCBI Taxonomy" id="1458930"/>
    <lineage>
        <taxon>Bacteria</taxon>
        <taxon>Bacillati</taxon>
        <taxon>Cyanobacteriota</taxon>
        <taxon>Cyanophyceae</taxon>
        <taxon>Oscillatoriophycideae</taxon>
        <taxon>Oscillatoriales</taxon>
        <taxon>Microcoleaceae</taxon>
        <taxon>Okeania</taxon>
    </lineage>
</organism>
<sequence length="310" mass="34876">MTDNLEKLSKIAIVGDVHDQWEPEDEIALKYLGVDLVLFVGDFGNEAVEVVQAIAAIDIPKAVVFGNHDAWYTATEWGRKKCPYDQTQEDRVQQQIDLFGEAHVGYGKRDFPELDLTVIGTRPFSWGGPEWKYQDFYQQRFGVNSFEESTNLIVKAVENAVCQNIIFLGHNGPVGLGDAPEDPVGRDWQPRGGDFGDPDFRDAIVKSRQLGKNISLVTFGHMHHRLRHIQEKLRKRVDVDTEGTLYLNAASVPRIIENEGQKERNFSIVSMKAGIVSQAALVWVGHDLKVVSEEILYSQFKSVVEPAQVL</sequence>
<evidence type="ECO:0000313" key="3">
    <source>
        <dbReference type="Proteomes" id="UP000269154"/>
    </source>
</evidence>
<evidence type="ECO:0000313" key="2">
    <source>
        <dbReference type="EMBL" id="RQH35611.1"/>
    </source>
</evidence>
<dbReference type="NCBIfam" id="TIGR04168">
    <property type="entry name" value="TIGR04168 family protein"/>
    <property type="match status" value="1"/>
</dbReference>
<dbReference type="SUPFAM" id="SSF56300">
    <property type="entry name" value="Metallo-dependent phosphatases"/>
    <property type="match status" value="1"/>
</dbReference>
<keyword evidence="3" id="KW-1185">Reference proteome</keyword>
<accession>A0A3N6R1K0</accession>